<proteinExistence type="predicted"/>
<sequence>MPKLKKQGLKILKMIHLFFVVMWIGGAIALLTVLFFVQPESGDELFMKSRIIQLIDDFIIIPGAMGNLLIGIVYGVWTGFGFFKHHWITVKWVLTVAQILFGTFFLGPWVNGNVKLANTLREHAFSNDVFQYNFQQSAVWGTVQMLLLLVMLILSVQKPWSRVVKRNNIGN</sequence>
<gene>
    <name evidence="2" type="ORF">DFO77_10540</name>
</gene>
<keyword evidence="1" id="KW-1133">Transmembrane helix</keyword>
<evidence type="ECO:0000256" key="1">
    <source>
        <dbReference type="SAM" id="Phobius"/>
    </source>
</evidence>
<keyword evidence="3" id="KW-1185">Reference proteome</keyword>
<name>A0A368V8U8_9BACT</name>
<organism evidence="2 3">
    <name type="scientific">Marinilabilia salmonicolor</name>
    <dbReference type="NCBI Taxonomy" id="989"/>
    <lineage>
        <taxon>Bacteria</taxon>
        <taxon>Pseudomonadati</taxon>
        <taxon>Bacteroidota</taxon>
        <taxon>Bacteroidia</taxon>
        <taxon>Marinilabiliales</taxon>
        <taxon>Marinilabiliaceae</taxon>
        <taxon>Marinilabilia</taxon>
    </lineage>
</organism>
<feature type="transmembrane region" description="Helical" evidence="1">
    <location>
        <begin position="58"/>
        <end position="80"/>
    </location>
</feature>
<dbReference type="EMBL" id="QPIZ01000005">
    <property type="protein sequence ID" value="RCW37532.1"/>
    <property type="molecule type" value="Genomic_DNA"/>
</dbReference>
<keyword evidence="1" id="KW-0472">Membrane</keyword>
<dbReference type="Proteomes" id="UP000252733">
    <property type="component" value="Unassembled WGS sequence"/>
</dbReference>
<feature type="transmembrane region" description="Helical" evidence="1">
    <location>
        <begin position="138"/>
        <end position="156"/>
    </location>
</feature>
<feature type="transmembrane region" description="Helical" evidence="1">
    <location>
        <begin position="92"/>
        <end position="110"/>
    </location>
</feature>
<protein>
    <submittedName>
        <fullName evidence="2">Uncharacterized protein</fullName>
    </submittedName>
</protein>
<comment type="caution">
    <text evidence="2">The sequence shown here is derived from an EMBL/GenBank/DDBJ whole genome shotgun (WGS) entry which is preliminary data.</text>
</comment>
<dbReference type="RefSeq" id="WP_258861571.1">
    <property type="nucleotide sequence ID" value="NZ_QPIZ01000005.1"/>
</dbReference>
<keyword evidence="1" id="KW-0812">Transmembrane</keyword>
<feature type="transmembrane region" description="Helical" evidence="1">
    <location>
        <begin position="12"/>
        <end position="38"/>
    </location>
</feature>
<reference evidence="2 3" key="1">
    <citation type="submission" date="2018-07" db="EMBL/GenBank/DDBJ databases">
        <title>Freshwater and sediment microbial communities from various areas in North America, analyzing microbe dynamics in response to fracking.</title>
        <authorList>
            <person name="Lamendella R."/>
        </authorList>
    </citation>
    <scope>NUCLEOTIDE SEQUENCE [LARGE SCALE GENOMIC DNA]</scope>
    <source>
        <strain evidence="2 3">160A</strain>
    </source>
</reference>
<evidence type="ECO:0000313" key="2">
    <source>
        <dbReference type="EMBL" id="RCW37532.1"/>
    </source>
</evidence>
<evidence type="ECO:0000313" key="3">
    <source>
        <dbReference type="Proteomes" id="UP000252733"/>
    </source>
</evidence>
<accession>A0A368V8U8</accession>
<dbReference type="AlphaFoldDB" id="A0A368V8U8"/>